<dbReference type="EMBL" id="KT818600">
    <property type="protein sequence ID" value="ALL53299.1"/>
    <property type="molecule type" value="mRNA"/>
</dbReference>
<name>A0A0S1NFD5_9CRUS</name>
<dbReference type="InterPro" id="IPR043158">
    <property type="entry name" value="Wnt_C"/>
</dbReference>
<dbReference type="Pfam" id="PF00110">
    <property type="entry name" value="wnt"/>
    <property type="match status" value="1"/>
</dbReference>
<dbReference type="GO" id="GO:0005125">
    <property type="term" value="F:cytokine activity"/>
    <property type="evidence" value="ECO:0007669"/>
    <property type="project" value="TreeGrafter"/>
</dbReference>
<keyword evidence="3 9" id="KW-0217">Developmental protein</keyword>
<dbReference type="FunFam" id="3.30.2460.20:FF:000001">
    <property type="entry name" value="Wnt homolog"/>
    <property type="match status" value="1"/>
</dbReference>
<proteinExistence type="evidence at transcript level"/>
<dbReference type="AlphaFoldDB" id="A0A0S1NFD5"/>
<dbReference type="Gene3D" id="3.30.2460.20">
    <property type="match status" value="1"/>
</dbReference>
<dbReference type="PROSITE" id="PS00246">
    <property type="entry name" value="WNT1"/>
    <property type="match status" value="1"/>
</dbReference>
<evidence type="ECO:0000313" key="11">
    <source>
        <dbReference type="EMBL" id="ALL53299.1"/>
    </source>
</evidence>
<evidence type="ECO:0000256" key="6">
    <source>
        <dbReference type="ARBA" id="ARBA00022687"/>
    </source>
</evidence>
<dbReference type="GO" id="GO:0045165">
    <property type="term" value="P:cell fate commitment"/>
    <property type="evidence" value="ECO:0007669"/>
    <property type="project" value="TreeGrafter"/>
</dbReference>
<keyword evidence="8" id="KW-0449">Lipoprotein</keyword>
<keyword evidence="4" id="KW-0964">Secreted</keyword>
<evidence type="ECO:0000256" key="3">
    <source>
        <dbReference type="ARBA" id="ARBA00022473"/>
    </source>
</evidence>
<dbReference type="GO" id="GO:0007517">
    <property type="term" value="P:muscle organ development"/>
    <property type="evidence" value="ECO:0007669"/>
    <property type="project" value="UniProtKB-ARBA"/>
</dbReference>
<reference evidence="11" key="1">
    <citation type="submission" date="2015-09" db="EMBL/GenBank/DDBJ databases">
        <title>Wnt repertoire and expression patterns in the branchiopod Thamnocephalus platyurus.</title>
        <authorList>
            <person name="Pace R.M."/>
            <person name="Constantinou S.J."/>
            <person name="Stangl A.J."/>
            <person name="Nagy L.M."/>
            <person name="Williams T.A."/>
        </authorList>
    </citation>
    <scope>NUCLEOTIDE SEQUENCE</scope>
</reference>
<comment type="similarity">
    <text evidence="2 9">Belongs to the Wnt family.</text>
</comment>
<dbReference type="InterPro" id="IPR018161">
    <property type="entry name" value="Wnt_CS"/>
</dbReference>
<dbReference type="GO" id="GO:0005109">
    <property type="term" value="F:frizzled binding"/>
    <property type="evidence" value="ECO:0007669"/>
    <property type="project" value="TreeGrafter"/>
</dbReference>
<evidence type="ECO:0000256" key="2">
    <source>
        <dbReference type="ARBA" id="ARBA00005683"/>
    </source>
</evidence>
<dbReference type="CDD" id="cd19342">
    <property type="entry name" value="Wnt_Wnt10"/>
    <property type="match status" value="1"/>
</dbReference>
<keyword evidence="5" id="KW-0272">Extracellular matrix</keyword>
<accession>A0A0S1NFD5</accession>
<dbReference type="GO" id="GO:0005615">
    <property type="term" value="C:extracellular space"/>
    <property type="evidence" value="ECO:0007669"/>
    <property type="project" value="TreeGrafter"/>
</dbReference>
<evidence type="ECO:0000256" key="1">
    <source>
        <dbReference type="ARBA" id="ARBA00004498"/>
    </source>
</evidence>
<sequence length="408" mass="46361">MRIEIVCIVMAICLIRSSFSQEKKRVQEDKTLIPYNSGMELRNDVPKLDTKGNFLLPMKKKKKFNLKKKPMNNRISNDLLNRSADEADYSKSGSICRNIPGLTNEQVRLCRKSPDATNIAVQGLQQSVYECQFQFQKHRWNCSSLSKKSKNPQASVMLQRGYRETAFAYAISAAGVTHAISRACSQGDLVSCGCDRPNSGFAGQDWKWGGCSHNVEYGVKFSRSFLDVKEKAKDMQSQINLHNNQAGRLVVSHNTEMKCKCHGMSGSCEMKTCWRATPDFRRVGTILKDRYDYAILIDQSALGNGARGNPKRLLPRNRRKTPSETDLLYYERSPTFCEAKADVGFPGISGRRCNRTSTDVDSCDSLCCGRGYNTIRQRRVERCRCRFKWCCEVECENCTIEEWITVCK</sequence>
<keyword evidence="7" id="KW-1015">Disulfide bond</keyword>
<keyword evidence="10" id="KW-0732">Signal</keyword>
<evidence type="ECO:0000256" key="8">
    <source>
        <dbReference type="ARBA" id="ARBA00023288"/>
    </source>
</evidence>
<dbReference type="GO" id="GO:0030182">
    <property type="term" value="P:neuron differentiation"/>
    <property type="evidence" value="ECO:0007669"/>
    <property type="project" value="TreeGrafter"/>
</dbReference>
<dbReference type="GO" id="GO:0060070">
    <property type="term" value="P:canonical Wnt signaling pathway"/>
    <property type="evidence" value="ECO:0007669"/>
    <property type="project" value="TreeGrafter"/>
</dbReference>
<evidence type="ECO:0000256" key="10">
    <source>
        <dbReference type="SAM" id="SignalP"/>
    </source>
</evidence>
<comment type="subcellular location">
    <subcellularLocation>
        <location evidence="1 9">Secreted</location>
        <location evidence="1 9">Extracellular space</location>
        <location evidence="1 9">Extracellular matrix</location>
    </subcellularLocation>
</comment>
<dbReference type="SMART" id="SM00097">
    <property type="entry name" value="WNT1"/>
    <property type="match status" value="1"/>
</dbReference>
<dbReference type="PRINTS" id="PR01349">
    <property type="entry name" value="WNTPROTEIN"/>
</dbReference>
<dbReference type="PANTHER" id="PTHR12027">
    <property type="entry name" value="WNT RELATED"/>
    <property type="match status" value="1"/>
</dbReference>
<feature type="chain" id="PRO_5006589365" description="Protein Wnt" evidence="10">
    <location>
        <begin position="21"/>
        <end position="408"/>
    </location>
</feature>
<evidence type="ECO:0000256" key="4">
    <source>
        <dbReference type="ARBA" id="ARBA00022525"/>
    </source>
</evidence>
<evidence type="ECO:0000256" key="7">
    <source>
        <dbReference type="ARBA" id="ARBA00023157"/>
    </source>
</evidence>
<keyword evidence="6 9" id="KW-0879">Wnt signaling pathway</keyword>
<evidence type="ECO:0000256" key="5">
    <source>
        <dbReference type="ARBA" id="ARBA00022530"/>
    </source>
</evidence>
<dbReference type="InterPro" id="IPR005817">
    <property type="entry name" value="Wnt"/>
</dbReference>
<comment type="function">
    <text evidence="9">Ligand for members of the frizzled family of seven transmembrane receptors.</text>
</comment>
<protein>
    <recommendedName>
        <fullName evidence="9">Protein Wnt</fullName>
    </recommendedName>
</protein>
<organism evidence="11">
    <name type="scientific">Thamnocephalus platyurus</name>
    <dbReference type="NCBI Taxonomy" id="91582"/>
    <lineage>
        <taxon>Eukaryota</taxon>
        <taxon>Metazoa</taxon>
        <taxon>Ecdysozoa</taxon>
        <taxon>Arthropoda</taxon>
        <taxon>Crustacea</taxon>
        <taxon>Branchiopoda</taxon>
        <taxon>Anostraca</taxon>
        <taxon>Thamnocephalidae</taxon>
        <taxon>Thamnocephalus</taxon>
    </lineage>
</organism>
<evidence type="ECO:0000256" key="9">
    <source>
        <dbReference type="RuleBase" id="RU003500"/>
    </source>
</evidence>
<gene>
    <name evidence="11" type="primary">Wnt10</name>
</gene>
<dbReference type="GO" id="GO:0000902">
    <property type="term" value="P:cell morphogenesis"/>
    <property type="evidence" value="ECO:0007669"/>
    <property type="project" value="UniProtKB-ARBA"/>
</dbReference>
<feature type="signal peptide" evidence="10">
    <location>
        <begin position="1"/>
        <end position="20"/>
    </location>
</feature>
<dbReference type="PANTHER" id="PTHR12027:SF98">
    <property type="entry name" value="PROTEIN WNT"/>
    <property type="match status" value="1"/>
</dbReference>